<dbReference type="InterPro" id="IPR011646">
    <property type="entry name" value="KAP_P-loop"/>
</dbReference>
<comment type="caution">
    <text evidence="2">The sequence shown here is derived from an EMBL/GenBank/DDBJ whole genome shotgun (WGS) entry which is preliminary data.</text>
</comment>
<feature type="non-terminal residue" evidence="2">
    <location>
        <position position="1"/>
    </location>
</feature>
<protein>
    <submittedName>
        <fullName evidence="2">P-loop NTPase fold protein</fullName>
    </submittedName>
</protein>
<reference evidence="2 3" key="1">
    <citation type="submission" date="2024-10" db="EMBL/GenBank/DDBJ databases">
        <authorList>
            <person name="Lu C.-H."/>
        </authorList>
    </citation>
    <scope>NUCLEOTIDE SEQUENCE [LARGE SCALE GENOMIC DNA]</scope>
    <source>
        <strain evidence="2 3">22QBSP01-2</strain>
    </source>
</reference>
<dbReference type="RefSeq" id="WP_400293036.1">
    <property type="nucleotide sequence ID" value="NZ_JBIXKD010000038.1"/>
</dbReference>
<evidence type="ECO:0000259" key="1">
    <source>
        <dbReference type="Pfam" id="PF07693"/>
    </source>
</evidence>
<dbReference type="Pfam" id="PF07693">
    <property type="entry name" value="KAP_NTPase"/>
    <property type="match status" value="1"/>
</dbReference>
<feature type="domain" description="KAP NTPase" evidence="1">
    <location>
        <begin position="23"/>
        <end position="142"/>
    </location>
</feature>
<keyword evidence="3" id="KW-1185">Reference proteome</keyword>
<sequence>CAAKTGRRSSLAVVLKTGGTTQAVEVIRLVKSVADFSCFHYVLCYDRQVLSHAVEQGLGVIDGNQYLQKIVQISFSLPRPEAFDLRREFESEALALYKSVNDAYPDKDTLTDLSRLIGSYGAGLTTPREVCTVINALKFCYSGLRDYVYFPDLCFLQLIRITNIGLYDWIENYLTKLSLVVSGEGGIRQEEIDMMNKQLQDHIINFSVVSVRQYSFISEWVAGIKFDNKKNGFIFFEKSSERDYYVIRRNKRLGSDTHWRYYFSFSAPQNILQKYFMDELLVMASEPKLYPELSQKLLSGINSKSLSSRTWFEHILSRFTPSLISSLTYEQCEGFVLFFVDEGEDIVKRYKERNSWFLEQSLDIELVVDGLMMHMMSVRRDAGLVSIKNFFVTGKSLYWIVRYLDHLLCMNSFFDVQIDKKNACVFSNEELHEICEVMATRLNSDEVKNNLLDCNNFLDYLQVWMKITSPETVSTWINNIFITDEGFVNLILNLECREMREGRGYFKIDIQSMSQFLVEEDSIMNRLDEIESKGLYPQKIKEIREEISNNRY</sequence>
<dbReference type="Proteomes" id="UP001617714">
    <property type="component" value="Unassembled WGS sequence"/>
</dbReference>
<organism evidence="2 3">
    <name type="scientific">Pectobacterium parvum</name>
    <dbReference type="NCBI Taxonomy" id="2778550"/>
    <lineage>
        <taxon>Bacteria</taxon>
        <taxon>Pseudomonadati</taxon>
        <taxon>Pseudomonadota</taxon>
        <taxon>Gammaproteobacteria</taxon>
        <taxon>Enterobacterales</taxon>
        <taxon>Pectobacteriaceae</taxon>
        <taxon>Pectobacterium</taxon>
    </lineage>
</organism>
<accession>A0ABW8G3Z4</accession>
<evidence type="ECO:0000313" key="2">
    <source>
        <dbReference type="EMBL" id="MFJ5323821.1"/>
    </source>
</evidence>
<proteinExistence type="predicted"/>
<dbReference type="EMBL" id="JBIXKD010000038">
    <property type="protein sequence ID" value="MFJ5323821.1"/>
    <property type="molecule type" value="Genomic_DNA"/>
</dbReference>
<gene>
    <name evidence="2" type="ORF">ACIPSN_21185</name>
</gene>
<evidence type="ECO:0000313" key="3">
    <source>
        <dbReference type="Proteomes" id="UP001617714"/>
    </source>
</evidence>
<name>A0ABW8G3Z4_9GAMM</name>